<evidence type="ECO:0000256" key="1">
    <source>
        <dbReference type="SAM" id="MobiDB-lite"/>
    </source>
</evidence>
<accession>A0A1E5XRV1</accession>
<dbReference type="AlphaFoldDB" id="A0A1E5XRV1"/>
<sequence length="62" mass="6719">MTNRKTPVPPAAQPDAIPSDIPDAEQTEKELPEGQLPGLPVWRDPLLNPGPTPSERETPPLD</sequence>
<organism evidence="2 3">
    <name type="scientific">Devosia insulae DS-56</name>
    <dbReference type="NCBI Taxonomy" id="1116389"/>
    <lineage>
        <taxon>Bacteria</taxon>
        <taxon>Pseudomonadati</taxon>
        <taxon>Pseudomonadota</taxon>
        <taxon>Alphaproteobacteria</taxon>
        <taxon>Hyphomicrobiales</taxon>
        <taxon>Devosiaceae</taxon>
        <taxon>Devosia</taxon>
    </lineage>
</organism>
<evidence type="ECO:0000313" key="3">
    <source>
        <dbReference type="Proteomes" id="UP000095463"/>
    </source>
</evidence>
<reference evidence="2 3" key="1">
    <citation type="journal article" date="2015" name="Genome Announc.">
        <title>Genome Assemblies of Three Soil-Associated Devosia species: D. insulae, D. limi, and D. soli.</title>
        <authorList>
            <person name="Hassan Y.I."/>
            <person name="Lepp D."/>
            <person name="Zhou T."/>
        </authorList>
    </citation>
    <scope>NUCLEOTIDE SEQUENCE [LARGE SCALE GENOMIC DNA]</scope>
    <source>
        <strain evidence="2 3">DS-56</strain>
    </source>
</reference>
<keyword evidence="3" id="KW-1185">Reference proteome</keyword>
<feature type="region of interest" description="Disordered" evidence="1">
    <location>
        <begin position="1"/>
        <end position="62"/>
    </location>
</feature>
<protein>
    <submittedName>
        <fullName evidence="2">Uncharacterized protein</fullName>
    </submittedName>
</protein>
<dbReference type="OrthoDB" id="7950794at2"/>
<evidence type="ECO:0000313" key="2">
    <source>
        <dbReference type="EMBL" id="OEO31342.1"/>
    </source>
</evidence>
<name>A0A1E5XRV1_9HYPH</name>
<comment type="caution">
    <text evidence="2">The sequence shown here is derived from an EMBL/GenBank/DDBJ whole genome shotgun (WGS) entry which is preliminary data.</text>
</comment>
<dbReference type="EMBL" id="LAJE02000161">
    <property type="protein sequence ID" value="OEO31342.1"/>
    <property type="molecule type" value="Genomic_DNA"/>
</dbReference>
<dbReference type="RefSeq" id="WP_069909481.1">
    <property type="nucleotide sequence ID" value="NZ_LAJE02000161.1"/>
</dbReference>
<dbReference type="Proteomes" id="UP000095463">
    <property type="component" value="Unassembled WGS sequence"/>
</dbReference>
<gene>
    <name evidence="2" type="ORF">VW23_016810</name>
</gene>
<proteinExistence type="predicted"/>